<dbReference type="Proteomes" id="UP000178104">
    <property type="component" value="Unassembled WGS sequence"/>
</dbReference>
<protein>
    <submittedName>
        <fullName evidence="2">Uncharacterized protein</fullName>
    </submittedName>
</protein>
<evidence type="ECO:0000256" key="1">
    <source>
        <dbReference type="SAM" id="Phobius"/>
    </source>
</evidence>
<keyword evidence="1" id="KW-1133">Transmembrane helix</keyword>
<accession>A0A1F6XLC5</accession>
<comment type="caution">
    <text evidence="2">The sequence shown here is derived from an EMBL/GenBank/DDBJ whole genome shotgun (WGS) entry which is preliminary data.</text>
</comment>
<name>A0A1F6XLC5_9BACT</name>
<evidence type="ECO:0000313" key="3">
    <source>
        <dbReference type="Proteomes" id="UP000178104"/>
    </source>
</evidence>
<gene>
    <name evidence="2" type="ORF">A2917_01895</name>
</gene>
<feature type="transmembrane region" description="Helical" evidence="1">
    <location>
        <begin position="17"/>
        <end position="36"/>
    </location>
</feature>
<dbReference type="STRING" id="1801780.A2917_01895"/>
<keyword evidence="1" id="KW-0812">Transmembrane</keyword>
<dbReference type="EMBL" id="MFVE01000009">
    <property type="protein sequence ID" value="OGI94936.1"/>
    <property type="molecule type" value="Genomic_DNA"/>
</dbReference>
<reference evidence="2 3" key="1">
    <citation type="journal article" date="2016" name="Nat. Commun.">
        <title>Thousands of microbial genomes shed light on interconnected biogeochemical processes in an aquifer system.</title>
        <authorList>
            <person name="Anantharaman K."/>
            <person name="Brown C.T."/>
            <person name="Hug L.A."/>
            <person name="Sharon I."/>
            <person name="Castelle C.J."/>
            <person name="Probst A.J."/>
            <person name="Thomas B.C."/>
            <person name="Singh A."/>
            <person name="Wilkins M.J."/>
            <person name="Karaoz U."/>
            <person name="Brodie E.L."/>
            <person name="Williams K.H."/>
            <person name="Hubbard S.S."/>
            <person name="Banfield J.F."/>
        </authorList>
    </citation>
    <scope>NUCLEOTIDE SEQUENCE [LARGE SCALE GENOMIC DNA]</scope>
</reference>
<dbReference type="AlphaFoldDB" id="A0A1F6XLC5"/>
<sequence length="146" mass="16229">MTTTEPKDKMVSRSAPIWTWTLLFAIFLLLVIMGWVKGCNKKAEAEKVREAENASTNAPTTTVVVVKKIGKEKTLYKFPPDGCITIFLRGDWTDYPKGGKISFTSLETGKVVLYDEPGVNSSSSLPAGNYLIRKVDPNAWGVEIWQ</sequence>
<evidence type="ECO:0000313" key="2">
    <source>
        <dbReference type="EMBL" id="OGI94936.1"/>
    </source>
</evidence>
<keyword evidence="1" id="KW-0472">Membrane</keyword>
<proteinExistence type="predicted"/>
<organism evidence="2 3">
    <name type="scientific">Candidatus Nomurabacteria bacterium RIFCSPLOWO2_01_FULL_42_17</name>
    <dbReference type="NCBI Taxonomy" id="1801780"/>
    <lineage>
        <taxon>Bacteria</taxon>
        <taxon>Candidatus Nomuraibacteriota</taxon>
    </lineage>
</organism>